<proteinExistence type="predicted"/>
<dbReference type="InterPro" id="IPR027417">
    <property type="entry name" value="P-loop_NTPase"/>
</dbReference>
<dbReference type="InterPro" id="IPR011527">
    <property type="entry name" value="ABC1_TM_dom"/>
</dbReference>
<dbReference type="EMBL" id="BNCD01000019">
    <property type="protein sequence ID" value="GHH85736.1"/>
    <property type="molecule type" value="Genomic_DNA"/>
</dbReference>
<dbReference type="InterPro" id="IPR017871">
    <property type="entry name" value="ABC_transporter-like_CS"/>
</dbReference>
<feature type="transmembrane region" description="Helical" evidence="8">
    <location>
        <begin position="142"/>
        <end position="163"/>
    </location>
</feature>
<protein>
    <submittedName>
        <fullName evidence="11">ABC transporter ATP-binding protein</fullName>
    </submittedName>
</protein>
<dbReference type="PANTHER" id="PTHR43394">
    <property type="entry name" value="ATP-DEPENDENT PERMEASE MDL1, MITOCHONDRIAL"/>
    <property type="match status" value="1"/>
</dbReference>
<dbReference type="Proteomes" id="UP000603708">
    <property type="component" value="Unassembled WGS sequence"/>
</dbReference>
<reference evidence="11" key="1">
    <citation type="journal article" date="2014" name="Int. J. Syst. Evol. Microbiol.">
        <title>Complete genome sequence of Corynebacterium casei LMG S-19264T (=DSM 44701T), isolated from a smear-ripened cheese.</title>
        <authorList>
            <consortium name="US DOE Joint Genome Institute (JGI-PGF)"/>
            <person name="Walter F."/>
            <person name="Albersmeier A."/>
            <person name="Kalinowski J."/>
            <person name="Ruckert C."/>
        </authorList>
    </citation>
    <scope>NUCLEOTIDE SEQUENCE</scope>
    <source>
        <strain evidence="11">JCM 5069</strain>
    </source>
</reference>
<dbReference type="PROSITE" id="PS00211">
    <property type="entry name" value="ABC_TRANSPORTER_1"/>
    <property type="match status" value="1"/>
</dbReference>
<evidence type="ECO:0000256" key="1">
    <source>
        <dbReference type="ARBA" id="ARBA00004651"/>
    </source>
</evidence>
<evidence type="ECO:0000256" key="8">
    <source>
        <dbReference type="SAM" id="Phobius"/>
    </source>
</evidence>
<keyword evidence="4 11" id="KW-0067">ATP-binding</keyword>
<sequence length="604" mass="61320">MVPIRGPAARATRSPGFRLLVRLVRQSGPGTIAVLGCTLASAAASLATPAVVGRVLDALLHHGAVGRPLGLCAALMTAEVVLDAVAARLTGGVAAHATAWVRHRAMARLLGAPPGDAARFTPGSVATRLTANAAEAGSGPPAAAALAAALPLPVGAVIALAVIDPWTAAAFAAGLPLLVLVLRAFARTSSHSVARYQHIQSQVASRLGEALSGARTIAAAGLFAPERDRVLAPLPALAEQGALMWRAHGKAVAHSSVLMPLLTTWVLAVGGLRLAAGVISVGDLLAASRYAALAAGLGAVAGPLGTLVRARAAAGRLTGLIALPELGYGRRALPPDGAGTVDLRGVCVVRDGRTVLRDVDLHVPGGATVAVVGRSGAGKSALAAVMGRLADPTEGHVLLDGVDLREVDRASLRQAVAFAFARPFLFGDTLTAALSPCTSAGGAALARVREAARAASAEPFVRLLPRGYDTPPGAASLSGGELQRLGLARAFAQAQRLLILDDATSSLDTVTEQRVQHALTHTVRARTRVVVAHRLATAAGADLVVWLENGTVRGVGPHHSLERHPGYRAVFTPPDSGVRPERDHAPGPGRTPESGAAPTSGPGR</sequence>
<keyword evidence="2 8" id="KW-0812">Transmembrane</keyword>
<feature type="domain" description="ABC transmembrane type-1" evidence="10">
    <location>
        <begin position="32"/>
        <end position="296"/>
    </location>
</feature>
<dbReference type="InterPro" id="IPR039421">
    <property type="entry name" value="Type_1_exporter"/>
</dbReference>
<evidence type="ECO:0000256" key="7">
    <source>
        <dbReference type="SAM" id="MobiDB-lite"/>
    </source>
</evidence>
<dbReference type="InterPro" id="IPR003593">
    <property type="entry name" value="AAA+_ATPase"/>
</dbReference>
<keyword evidence="12" id="KW-1185">Reference proteome</keyword>
<comment type="caution">
    <text evidence="11">The sequence shown here is derived from an EMBL/GenBank/DDBJ whole genome shotgun (WGS) entry which is preliminary data.</text>
</comment>
<dbReference type="Pfam" id="PF00005">
    <property type="entry name" value="ABC_tran"/>
    <property type="match status" value="1"/>
</dbReference>
<feature type="transmembrane region" description="Helical" evidence="8">
    <location>
        <begin position="287"/>
        <end position="308"/>
    </location>
</feature>
<keyword evidence="5 8" id="KW-1133">Transmembrane helix</keyword>
<dbReference type="PANTHER" id="PTHR43394:SF1">
    <property type="entry name" value="ATP-BINDING CASSETTE SUB-FAMILY B MEMBER 10, MITOCHONDRIAL"/>
    <property type="match status" value="1"/>
</dbReference>
<dbReference type="Gene3D" id="3.40.50.300">
    <property type="entry name" value="P-loop containing nucleotide triphosphate hydrolases"/>
    <property type="match status" value="1"/>
</dbReference>
<dbReference type="GO" id="GO:0015421">
    <property type="term" value="F:ABC-type oligopeptide transporter activity"/>
    <property type="evidence" value="ECO:0007669"/>
    <property type="project" value="TreeGrafter"/>
</dbReference>
<dbReference type="SUPFAM" id="SSF52540">
    <property type="entry name" value="P-loop containing nucleoside triphosphate hydrolases"/>
    <property type="match status" value="1"/>
</dbReference>
<dbReference type="Pfam" id="PF00664">
    <property type="entry name" value="ABC_membrane"/>
    <property type="match status" value="1"/>
</dbReference>
<feature type="region of interest" description="Disordered" evidence="7">
    <location>
        <begin position="557"/>
        <end position="604"/>
    </location>
</feature>
<dbReference type="AlphaFoldDB" id="A0A919L7P6"/>
<name>A0A919L7P6_9ACTN</name>
<keyword evidence="3" id="KW-0547">Nucleotide-binding</keyword>
<evidence type="ECO:0000256" key="6">
    <source>
        <dbReference type="ARBA" id="ARBA00023136"/>
    </source>
</evidence>
<organism evidence="11 12">
    <name type="scientific">Streptomyces sulfonofaciens</name>
    <dbReference type="NCBI Taxonomy" id="68272"/>
    <lineage>
        <taxon>Bacteria</taxon>
        <taxon>Bacillati</taxon>
        <taxon>Actinomycetota</taxon>
        <taxon>Actinomycetes</taxon>
        <taxon>Kitasatosporales</taxon>
        <taxon>Streptomycetaceae</taxon>
        <taxon>Streptomyces</taxon>
    </lineage>
</organism>
<evidence type="ECO:0000256" key="2">
    <source>
        <dbReference type="ARBA" id="ARBA00022692"/>
    </source>
</evidence>
<dbReference type="InterPro" id="IPR036640">
    <property type="entry name" value="ABC1_TM_sf"/>
</dbReference>
<feature type="domain" description="ABC transporter" evidence="9">
    <location>
        <begin position="341"/>
        <end position="574"/>
    </location>
</feature>
<dbReference type="GO" id="GO:0016887">
    <property type="term" value="F:ATP hydrolysis activity"/>
    <property type="evidence" value="ECO:0007669"/>
    <property type="project" value="InterPro"/>
</dbReference>
<dbReference type="GO" id="GO:0005886">
    <property type="term" value="C:plasma membrane"/>
    <property type="evidence" value="ECO:0007669"/>
    <property type="project" value="UniProtKB-SubCell"/>
</dbReference>
<feature type="transmembrane region" description="Helical" evidence="8">
    <location>
        <begin position="169"/>
        <end position="186"/>
    </location>
</feature>
<evidence type="ECO:0000259" key="9">
    <source>
        <dbReference type="PROSITE" id="PS50893"/>
    </source>
</evidence>
<comment type="subcellular location">
    <subcellularLocation>
        <location evidence="1">Cell membrane</location>
        <topology evidence="1">Multi-pass membrane protein</topology>
    </subcellularLocation>
</comment>
<dbReference type="Gene3D" id="1.20.1560.10">
    <property type="entry name" value="ABC transporter type 1, transmembrane domain"/>
    <property type="match status" value="1"/>
</dbReference>
<dbReference type="RefSeq" id="WP_189936566.1">
    <property type="nucleotide sequence ID" value="NZ_BNCD01000019.1"/>
</dbReference>
<dbReference type="InterPro" id="IPR003439">
    <property type="entry name" value="ABC_transporter-like_ATP-bd"/>
</dbReference>
<evidence type="ECO:0000256" key="4">
    <source>
        <dbReference type="ARBA" id="ARBA00022840"/>
    </source>
</evidence>
<evidence type="ECO:0000259" key="10">
    <source>
        <dbReference type="PROSITE" id="PS50929"/>
    </source>
</evidence>
<dbReference type="GO" id="GO:0005524">
    <property type="term" value="F:ATP binding"/>
    <property type="evidence" value="ECO:0007669"/>
    <property type="project" value="UniProtKB-KW"/>
</dbReference>
<evidence type="ECO:0000256" key="3">
    <source>
        <dbReference type="ARBA" id="ARBA00022741"/>
    </source>
</evidence>
<evidence type="ECO:0000256" key="5">
    <source>
        <dbReference type="ARBA" id="ARBA00022989"/>
    </source>
</evidence>
<gene>
    <name evidence="11" type="ORF">GCM10018793_54920</name>
</gene>
<dbReference type="PROSITE" id="PS50929">
    <property type="entry name" value="ABC_TM1F"/>
    <property type="match status" value="1"/>
</dbReference>
<dbReference type="SMART" id="SM00382">
    <property type="entry name" value="AAA"/>
    <property type="match status" value="1"/>
</dbReference>
<dbReference type="PROSITE" id="PS50893">
    <property type="entry name" value="ABC_TRANSPORTER_2"/>
    <property type="match status" value="1"/>
</dbReference>
<keyword evidence="6 8" id="KW-0472">Membrane</keyword>
<feature type="transmembrane region" description="Helical" evidence="8">
    <location>
        <begin position="257"/>
        <end position="281"/>
    </location>
</feature>
<dbReference type="SUPFAM" id="SSF90123">
    <property type="entry name" value="ABC transporter transmembrane region"/>
    <property type="match status" value="1"/>
</dbReference>
<evidence type="ECO:0000313" key="11">
    <source>
        <dbReference type="EMBL" id="GHH85736.1"/>
    </source>
</evidence>
<evidence type="ECO:0000313" key="12">
    <source>
        <dbReference type="Proteomes" id="UP000603708"/>
    </source>
</evidence>
<reference evidence="11" key="2">
    <citation type="submission" date="2020-09" db="EMBL/GenBank/DDBJ databases">
        <authorList>
            <person name="Sun Q."/>
            <person name="Ohkuma M."/>
        </authorList>
    </citation>
    <scope>NUCLEOTIDE SEQUENCE</scope>
    <source>
        <strain evidence="11">JCM 5069</strain>
    </source>
</reference>
<accession>A0A919L7P6</accession>